<accession>D5A9J2</accession>
<sequence>MFCFPSAINTHKSCRGATEGIHRPDCEPPLGYKVSCFFYLHSIHGKFLFVSIFPSLLGDIDRVLPCVFYRG</sequence>
<name>D5A9J2_PICSI</name>
<reference evidence="1" key="1">
    <citation type="submission" date="2010-04" db="EMBL/GenBank/DDBJ databases">
        <authorList>
            <person name="Reid K.E."/>
            <person name="Liao N."/>
            <person name="Chan S."/>
            <person name="Docking R."/>
            <person name="Taylor G."/>
            <person name="Moore R."/>
            <person name="Mayo M."/>
            <person name="Munro S."/>
            <person name="King J."/>
            <person name="Yanchuk A."/>
            <person name="Holt R."/>
            <person name="Jones S."/>
            <person name="Marra M."/>
            <person name="Ritland C.E."/>
            <person name="Ritland K."/>
            <person name="Bohlmann J."/>
        </authorList>
    </citation>
    <scope>NUCLEOTIDE SEQUENCE</scope>
    <source>
        <tissue evidence="1">Bud</tissue>
    </source>
</reference>
<protein>
    <submittedName>
        <fullName evidence="1">Uncharacterized protein</fullName>
    </submittedName>
</protein>
<proteinExistence type="evidence at transcript level"/>
<dbReference type="AlphaFoldDB" id="D5A9J2"/>
<dbReference type="EMBL" id="BT122863">
    <property type="protein sequence ID" value="ADE76211.1"/>
    <property type="molecule type" value="mRNA"/>
</dbReference>
<evidence type="ECO:0000313" key="1">
    <source>
        <dbReference type="EMBL" id="ADE76211.1"/>
    </source>
</evidence>
<organism evidence="1">
    <name type="scientific">Picea sitchensis</name>
    <name type="common">Sitka spruce</name>
    <name type="synonym">Pinus sitchensis</name>
    <dbReference type="NCBI Taxonomy" id="3332"/>
    <lineage>
        <taxon>Eukaryota</taxon>
        <taxon>Viridiplantae</taxon>
        <taxon>Streptophyta</taxon>
        <taxon>Embryophyta</taxon>
        <taxon>Tracheophyta</taxon>
        <taxon>Spermatophyta</taxon>
        <taxon>Pinopsida</taxon>
        <taxon>Pinidae</taxon>
        <taxon>Conifers I</taxon>
        <taxon>Pinales</taxon>
        <taxon>Pinaceae</taxon>
        <taxon>Picea</taxon>
    </lineage>
</organism>